<protein>
    <submittedName>
        <fullName evidence="1">Uncharacterized protein</fullName>
    </submittedName>
</protein>
<dbReference type="RefSeq" id="WP_273911532.1">
    <property type="nucleotide sequence ID" value="NZ_JAMDGX010000042.1"/>
</dbReference>
<accession>A0ABT5NWY8</accession>
<dbReference type="EMBL" id="JAMDGY010000065">
    <property type="protein sequence ID" value="MDD0992702.1"/>
    <property type="molecule type" value="Genomic_DNA"/>
</dbReference>
<gene>
    <name evidence="1" type="ORF">M5G11_19415</name>
</gene>
<keyword evidence="2" id="KW-1185">Reference proteome</keyword>
<comment type="caution">
    <text evidence="1">The sequence shown here is derived from an EMBL/GenBank/DDBJ whole genome shotgun (WGS) entry which is preliminary data.</text>
</comment>
<evidence type="ECO:0000313" key="2">
    <source>
        <dbReference type="Proteomes" id="UP001148203"/>
    </source>
</evidence>
<reference evidence="1 2" key="1">
    <citation type="submission" date="2022-05" db="EMBL/GenBank/DDBJ databases">
        <title>Novel Pseudomonas spp. Isolated from a Rainbow Trout Aquaculture Facility.</title>
        <authorList>
            <person name="Testerman T."/>
            <person name="Graf J."/>
        </authorList>
    </citation>
    <scope>NUCLEOTIDE SEQUENCE [LARGE SCALE GENOMIC DNA]</scope>
    <source>
        <strain evidence="1 2">ID681</strain>
    </source>
</reference>
<sequence length="70" mass="7976">MTTYDRAEELRHYLWTLEILGEVLVNNDSFEGSVAEPQLTVRTLSGVHEAIRILAQHAGEKCGEMMVRME</sequence>
<proteinExistence type="predicted"/>
<organism evidence="1 2">
    <name type="scientific">Pseudomonas fontis</name>
    <dbReference type="NCBI Taxonomy" id="2942633"/>
    <lineage>
        <taxon>Bacteria</taxon>
        <taxon>Pseudomonadati</taxon>
        <taxon>Pseudomonadota</taxon>
        <taxon>Gammaproteobacteria</taxon>
        <taxon>Pseudomonadales</taxon>
        <taxon>Pseudomonadaceae</taxon>
        <taxon>Pseudomonas</taxon>
    </lineage>
</organism>
<name>A0ABT5NWY8_9PSED</name>
<dbReference type="Proteomes" id="UP001148203">
    <property type="component" value="Unassembled WGS sequence"/>
</dbReference>
<evidence type="ECO:0000313" key="1">
    <source>
        <dbReference type="EMBL" id="MDD0992702.1"/>
    </source>
</evidence>